<dbReference type="InterPro" id="IPR040256">
    <property type="entry name" value="At4g02000-like"/>
</dbReference>
<dbReference type="OrthoDB" id="682893at2759"/>
<protein>
    <recommendedName>
        <fullName evidence="4">DUF4283 domain-containing protein</fullName>
    </recommendedName>
</protein>
<dbReference type="PANTHER" id="PTHR31286">
    <property type="entry name" value="GLYCINE-RICH CELL WALL STRUCTURAL PROTEIN 1.8-LIKE"/>
    <property type="match status" value="1"/>
</dbReference>
<name>A0A9Q0F0L4_9ROSI</name>
<comment type="caution">
    <text evidence="2">The sequence shown here is derived from an EMBL/GenBank/DDBJ whole genome shotgun (WGS) entry which is preliminary data.</text>
</comment>
<feature type="region of interest" description="Disordered" evidence="1">
    <location>
        <begin position="162"/>
        <end position="181"/>
    </location>
</feature>
<reference evidence="2" key="2">
    <citation type="journal article" date="2023" name="Plants (Basel)">
        <title>Annotation of the Turnera subulata (Passifloraceae) Draft Genome Reveals the S-Locus Evolved after the Divergence of Turneroideae from Passifloroideae in a Stepwise Manner.</title>
        <authorList>
            <person name="Henning P.M."/>
            <person name="Roalson E.H."/>
            <person name="Mir W."/>
            <person name="McCubbin A.G."/>
            <person name="Shore J.S."/>
        </authorList>
    </citation>
    <scope>NUCLEOTIDE SEQUENCE</scope>
    <source>
        <strain evidence="2">F60SS</strain>
    </source>
</reference>
<dbReference type="PANTHER" id="PTHR31286:SF99">
    <property type="entry name" value="DUF4283 DOMAIN-CONTAINING PROTEIN"/>
    <property type="match status" value="1"/>
</dbReference>
<feature type="region of interest" description="Disordered" evidence="1">
    <location>
        <begin position="312"/>
        <end position="342"/>
    </location>
</feature>
<dbReference type="Proteomes" id="UP001141552">
    <property type="component" value="Unassembled WGS sequence"/>
</dbReference>
<feature type="compositionally biased region" description="Low complexity" evidence="1">
    <location>
        <begin position="276"/>
        <end position="289"/>
    </location>
</feature>
<dbReference type="EMBL" id="JAKUCV010007860">
    <property type="protein sequence ID" value="KAJ4821797.1"/>
    <property type="molecule type" value="Genomic_DNA"/>
</dbReference>
<organism evidence="2 3">
    <name type="scientific">Turnera subulata</name>
    <dbReference type="NCBI Taxonomy" id="218843"/>
    <lineage>
        <taxon>Eukaryota</taxon>
        <taxon>Viridiplantae</taxon>
        <taxon>Streptophyta</taxon>
        <taxon>Embryophyta</taxon>
        <taxon>Tracheophyta</taxon>
        <taxon>Spermatophyta</taxon>
        <taxon>Magnoliopsida</taxon>
        <taxon>eudicotyledons</taxon>
        <taxon>Gunneridae</taxon>
        <taxon>Pentapetalae</taxon>
        <taxon>rosids</taxon>
        <taxon>fabids</taxon>
        <taxon>Malpighiales</taxon>
        <taxon>Passifloraceae</taxon>
        <taxon>Turnera</taxon>
    </lineage>
</organism>
<keyword evidence="3" id="KW-1185">Reference proteome</keyword>
<sequence length="342" mass="36563">MVRQWLPTFRSDSDHVATTTAWVCLPGLPLQYYDDDLLTTFASGIGKPVKIDSNTSLASRALYARMCVEIDLSQPLVSIDEEVFKVQYEGLHVICLNCSRYCHKTVQCHFDAPAEPLIPVEIFEPENYIEVSSDVVPSPAVPRVSPPTPPDPFGEWLVVTRQSRPPRPQPPSDGSRQIGSSSNCFAPLEVEDVPTRAATCPLKPALGDFVAVPTRKPKRVRPTEKSGSPSVVFTAGTSQPTAIAPKSVSISGGVFDVAVSNKSSLRSPMHPTSHCPAPNSSVLSSAPPSDSPVMAMVPLSVSHAPPIASAISEPRPLLPAPFNPISSSTPLLPPKPPDGRAV</sequence>
<evidence type="ECO:0000256" key="1">
    <source>
        <dbReference type="SAM" id="MobiDB-lite"/>
    </source>
</evidence>
<reference evidence="2" key="1">
    <citation type="submission" date="2022-02" db="EMBL/GenBank/DDBJ databases">
        <authorList>
            <person name="Henning P.M."/>
            <person name="McCubbin A.G."/>
            <person name="Shore J.S."/>
        </authorList>
    </citation>
    <scope>NUCLEOTIDE SEQUENCE</scope>
    <source>
        <strain evidence="2">F60SS</strain>
        <tissue evidence="2">Leaves</tissue>
    </source>
</reference>
<gene>
    <name evidence="2" type="ORF">Tsubulata_038723</name>
</gene>
<dbReference type="AlphaFoldDB" id="A0A9Q0F0L4"/>
<evidence type="ECO:0008006" key="4">
    <source>
        <dbReference type="Google" id="ProtNLM"/>
    </source>
</evidence>
<proteinExistence type="predicted"/>
<accession>A0A9Q0F0L4</accession>
<evidence type="ECO:0000313" key="3">
    <source>
        <dbReference type="Proteomes" id="UP001141552"/>
    </source>
</evidence>
<evidence type="ECO:0000313" key="2">
    <source>
        <dbReference type="EMBL" id="KAJ4821797.1"/>
    </source>
</evidence>
<feature type="region of interest" description="Disordered" evidence="1">
    <location>
        <begin position="266"/>
        <end position="289"/>
    </location>
</feature>